<dbReference type="PANTHER" id="PTHR23227:SF67">
    <property type="entry name" value="CRANIOFACIAL DEVELOPMENT PROTEIN 2-LIKE"/>
    <property type="match status" value="1"/>
</dbReference>
<dbReference type="Gene3D" id="3.30.70.270">
    <property type="match status" value="1"/>
</dbReference>
<name>A0AAE1PPJ1_9EUCA</name>
<reference evidence="1" key="1">
    <citation type="submission" date="2023-11" db="EMBL/GenBank/DDBJ databases">
        <title>Genome assemblies of two species of porcelain crab, Petrolisthes cinctipes and Petrolisthes manimaculis (Anomura: Porcellanidae).</title>
        <authorList>
            <person name="Angst P."/>
        </authorList>
    </citation>
    <scope>NUCLEOTIDE SEQUENCE</scope>
    <source>
        <strain evidence="1">PB745_02</strain>
        <tissue evidence="1">Gill</tissue>
    </source>
</reference>
<dbReference type="EMBL" id="JAWZYT010001449">
    <property type="protein sequence ID" value="KAK4312024.1"/>
    <property type="molecule type" value="Genomic_DNA"/>
</dbReference>
<evidence type="ECO:0000313" key="1">
    <source>
        <dbReference type="EMBL" id="KAK4312024.1"/>
    </source>
</evidence>
<proteinExistence type="predicted"/>
<gene>
    <name evidence="1" type="ORF">Pmani_016517</name>
</gene>
<accession>A0AAE1PPJ1</accession>
<dbReference type="SUPFAM" id="SSF56219">
    <property type="entry name" value="DNase I-like"/>
    <property type="match status" value="1"/>
</dbReference>
<dbReference type="Gene3D" id="3.60.10.10">
    <property type="entry name" value="Endonuclease/exonuclease/phosphatase"/>
    <property type="match status" value="1"/>
</dbReference>
<dbReference type="AlphaFoldDB" id="A0AAE1PPJ1"/>
<dbReference type="InterPro" id="IPR043128">
    <property type="entry name" value="Rev_trsase/Diguanyl_cyclase"/>
</dbReference>
<dbReference type="InterPro" id="IPR027124">
    <property type="entry name" value="Swc5/CFDP1/2"/>
</dbReference>
<protein>
    <submittedName>
        <fullName evidence="1">Uncharacterized protein</fullName>
    </submittedName>
</protein>
<comment type="caution">
    <text evidence="1">The sequence shown here is derived from an EMBL/GenBank/DDBJ whole genome shotgun (WGS) entry which is preliminary data.</text>
</comment>
<evidence type="ECO:0000313" key="2">
    <source>
        <dbReference type="Proteomes" id="UP001292094"/>
    </source>
</evidence>
<sequence>MCSSGAVMTTGLNLQTGCPDEGKDFFLKDLQEEIEKVEDNDKFIVNGDLNGHIGGGTNVISRIHGGNYFGECNEEGERVIDFAISNDLVVCNTIFKKRPEHLITYNSGNRASQIDFMLYRRCDRVEIQHCKVIPGDHVTAQHRLVTLDLAIMVTQKQIGKRQGLKRIKCFKLKYPEKEMEFKERVLNELEPQIIDAEDWWNRSSGVILRVAREVLGESTGKIIENKETWLFSEEVQQKTQLKKEAKKKHEQTRKEADKVAYKQLFDVLTEAVRENPPWCVLYADDVILLAKSKRALQRKLEHWREALESRGLRISRSKT</sequence>
<organism evidence="1 2">
    <name type="scientific">Petrolisthes manimaculis</name>
    <dbReference type="NCBI Taxonomy" id="1843537"/>
    <lineage>
        <taxon>Eukaryota</taxon>
        <taxon>Metazoa</taxon>
        <taxon>Ecdysozoa</taxon>
        <taxon>Arthropoda</taxon>
        <taxon>Crustacea</taxon>
        <taxon>Multicrustacea</taxon>
        <taxon>Malacostraca</taxon>
        <taxon>Eumalacostraca</taxon>
        <taxon>Eucarida</taxon>
        <taxon>Decapoda</taxon>
        <taxon>Pleocyemata</taxon>
        <taxon>Anomura</taxon>
        <taxon>Galatheoidea</taxon>
        <taxon>Porcellanidae</taxon>
        <taxon>Petrolisthes</taxon>
    </lineage>
</organism>
<keyword evidence="2" id="KW-1185">Reference proteome</keyword>
<dbReference type="PANTHER" id="PTHR23227">
    <property type="entry name" value="BUCENTAUR RELATED"/>
    <property type="match status" value="1"/>
</dbReference>
<dbReference type="Proteomes" id="UP001292094">
    <property type="component" value="Unassembled WGS sequence"/>
</dbReference>
<dbReference type="InterPro" id="IPR036691">
    <property type="entry name" value="Endo/exonu/phosph_ase_sf"/>
</dbReference>